<dbReference type="Gene3D" id="1.10.357.10">
    <property type="entry name" value="Tetracycline Repressor, domain 2"/>
    <property type="match status" value="1"/>
</dbReference>
<dbReference type="InterPro" id="IPR050109">
    <property type="entry name" value="HTH-type_TetR-like_transc_reg"/>
</dbReference>
<evidence type="ECO:0000259" key="5">
    <source>
        <dbReference type="PROSITE" id="PS50977"/>
    </source>
</evidence>
<evidence type="ECO:0000256" key="3">
    <source>
        <dbReference type="ARBA" id="ARBA00023163"/>
    </source>
</evidence>
<proteinExistence type="predicted"/>
<dbReference type="RefSeq" id="WP_179577889.1">
    <property type="nucleotide sequence ID" value="NZ_JACCFM010000001.1"/>
</dbReference>
<evidence type="ECO:0000256" key="1">
    <source>
        <dbReference type="ARBA" id="ARBA00023015"/>
    </source>
</evidence>
<dbReference type="EMBL" id="JACCFM010000001">
    <property type="protein sequence ID" value="NYJ19069.1"/>
    <property type="molecule type" value="Genomic_DNA"/>
</dbReference>
<dbReference type="InterPro" id="IPR009057">
    <property type="entry name" value="Homeodomain-like_sf"/>
</dbReference>
<name>A0A7Z0J5N6_9MICO</name>
<feature type="DNA-binding region" description="H-T-H motif" evidence="4">
    <location>
        <begin position="40"/>
        <end position="59"/>
    </location>
</feature>
<evidence type="ECO:0000256" key="2">
    <source>
        <dbReference type="ARBA" id="ARBA00023125"/>
    </source>
</evidence>
<comment type="caution">
    <text evidence="6">The sequence shown here is derived from an EMBL/GenBank/DDBJ whole genome shotgun (WGS) entry which is preliminary data.</text>
</comment>
<dbReference type="PANTHER" id="PTHR30055">
    <property type="entry name" value="HTH-TYPE TRANSCRIPTIONAL REGULATOR RUTR"/>
    <property type="match status" value="1"/>
</dbReference>
<dbReference type="Proteomes" id="UP000537260">
    <property type="component" value="Unassembled WGS sequence"/>
</dbReference>
<feature type="domain" description="HTH tetR-type" evidence="5">
    <location>
        <begin position="17"/>
        <end position="77"/>
    </location>
</feature>
<dbReference type="PANTHER" id="PTHR30055:SF234">
    <property type="entry name" value="HTH-TYPE TRANSCRIPTIONAL REGULATOR BETI"/>
    <property type="match status" value="1"/>
</dbReference>
<dbReference type="PROSITE" id="PS50977">
    <property type="entry name" value="HTH_TETR_2"/>
    <property type="match status" value="1"/>
</dbReference>
<organism evidence="6 7">
    <name type="scientific">Glaciibacter psychrotolerans</name>
    <dbReference type="NCBI Taxonomy" id="670054"/>
    <lineage>
        <taxon>Bacteria</taxon>
        <taxon>Bacillati</taxon>
        <taxon>Actinomycetota</taxon>
        <taxon>Actinomycetes</taxon>
        <taxon>Micrococcales</taxon>
        <taxon>Microbacteriaceae</taxon>
        <taxon>Glaciibacter</taxon>
    </lineage>
</organism>
<accession>A0A7Z0J5N6</accession>
<dbReference type="AlphaFoldDB" id="A0A7Z0J5N6"/>
<dbReference type="GO" id="GO:0000976">
    <property type="term" value="F:transcription cis-regulatory region binding"/>
    <property type="evidence" value="ECO:0007669"/>
    <property type="project" value="TreeGrafter"/>
</dbReference>
<evidence type="ECO:0000313" key="6">
    <source>
        <dbReference type="EMBL" id="NYJ19069.1"/>
    </source>
</evidence>
<dbReference type="Pfam" id="PF00440">
    <property type="entry name" value="TetR_N"/>
    <property type="match status" value="1"/>
</dbReference>
<gene>
    <name evidence="6" type="ORF">HNR05_000860</name>
</gene>
<dbReference type="SUPFAM" id="SSF46689">
    <property type="entry name" value="Homeodomain-like"/>
    <property type="match status" value="1"/>
</dbReference>
<keyword evidence="2 4" id="KW-0238">DNA-binding</keyword>
<keyword evidence="7" id="KW-1185">Reference proteome</keyword>
<keyword evidence="1" id="KW-0805">Transcription regulation</keyword>
<sequence length="203" mass="22727">MKTTRPYAMTTRAAALDETRQRILSATIALSTEKLTLEIVLADVAERAGVSTKTILRHFGSRDGLLDAATEVARTEIEQERTAPVGDVAAAIVVVVDHYEERGDWVMRMLGQENSDARVHDVVDLGRRVHRDWVQTTFQPQLERLPPSAALAAADLLVVATDVYAWKLLRRDRALSRVDTELRMRLLVHAIVNECGKQNEEMT</sequence>
<reference evidence="6 7" key="1">
    <citation type="submission" date="2020-07" db="EMBL/GenBank/DDBJ databases">
        <title>Sequencing the genomes of 1000 actinobacteria strains.</title>
        <authorList>
            <person name="Klenk H.-P."/>
        </authorList>
    </citation>
    <scope>NUCLEOTIDE SEQUENCE [LARGE SCALE GENOMIC DNA]</scope>
    <source>
        <strain evidence="6 7">LI1</strain>
    </source>
</reference>
<keyword evidence="3" id="KW-0804">Transcription</keyword>
<evidence type="ECO:0000313" key="7">
    <source>
        <dbReference type="Proteomes" id="UP000537260"/>
    </source>
</evidence>
<evidence type="ECO:0000256" key="4">
    <source>
        <dbReference type="PROSITE-ProRule" id="PRU00335"/>
    </source>
</evidence>
<dbReference type="GO" id="GO:0003700">
    <property type="term" value="F:DNA-binding transcription factor activity"/>
    <property type="evidence" value="ECO:0007669"/>
    <property type="project" value="TreeGrafter"/>
</dbReference>
<dbReference type="InterPro" id="IPR001647">
    <property type="entry name" value="HTH_TetR"/>
</dbReference>
<protein>
    <submittedName>
        <fullName evidence="6">AcrR family transcriptional regulator</fullName>
    </submittedName>
</protein>